<protein>
    <recommendedName>
        <fullName evidence="2">DUF1800 domain-containing protein</fullName>
    </recommendedName>
</protein>
<dbReference type="AlphaFoldDB" id="A4GJQ5"/>
<organism evidence="1">
    <name type="scientific">uncultured marine bacterium HF10_45G01</name>
    <dbReference type="NCBI Taxonomy" id="415446"/>
    <lineage>
        <taxon>Bacteria</taxon>
        <taxon>environmental samples</taxon>
    </lineage>
</organism>
<dbReference type="InterPro" id="IPR014917">
    <property type="entry name" value="DUF1800"/>
</dbReference>
<gene>
    <name evidence="1" type="ORF">ALOHA_HF1045G01.0017</name>
</gene>
<dbReference type="EMBL" id="EF107103">
    <property type="protein sequence ID" value="ABL97350.1"/>
    <property type="molecule type" value="Genomic_DNA"/>
</dbReference>
<reference evidence="1" key="1">
    <citation type="journal article" date="2007" name="Environ. Microbiol.">
        <title>Proteorhodopsin photosystem gene clusters exhibit co-evolutionary trends and shared ancestry among diverse marine microbial phyla.</title>
        <authorList>
            <person name="McCarren J."/>
            <person name="Delong E.F."/>
        </authorList>
    </citation>
    <scope>NUCLEOTIDE SEQUENCE</scope>
</reference>
<proteinExistence type="predicted"/>
<evidence type="ECO:0008006" key="2">
    <source>
        <dbReference type="Google" id="ProtNLM"/>
    </source>
</evidence>
<name>A4GJQ5_9BACT</name>
<accession>A4GJQ5</accession>
<evidence type="ECO:0000313" key="1">
    <source>
        <dbReference type="EMBL" id="ABL97350.1"/>
    </source>
</evidence>
<dbReference type="Pfam" id="PF08811">
    <property type="entry name" value="DUF1800"/>
    <property type="match status" value="1"/>
</dbReference>
<sequence>MKSFFRKVAFGIGLNEQAPSDPLKWALDQLNDVPDLSWKGKIYSEKELRKHYRDWVYGDRKVLRIKYKDNKTLYKTHKDILRHKTGQKFWESLEISIRHNEGINSSHPVLAKLWMFWGNFFAISEKDFLANYSTGAYQREIIRPNLNQTFEKMVYDVTTSWAMIHHLDNSESAGPKSVTASDEWRRRKKEPATINENHARELLELHTVSPKAGYTQEDVIQLAYIMTGWQHRWSKKNLETGNVWFNSEYHQRGKKNVLGKEYKKGKKALAVVIKDLVNHPNCRDFVAERLCRFLIADEPTKEMKQPIIDAFKKSDGFIPEIHKAAIKVAFKYNDKYKKFQTPENWLIQVAKIADLNWPPSPDLMDKYELGQRPFDSQREPEWLLQNIGHHPYRAKQPNGWSDHSADWISPELLIRRLVYAKASYNFAKMENNKNAEYYVNMVENNFDNPSKIIKYLNQKNRSVEKHTLLFNHPEFLKA</sequence>